<evidence type="ECO:0000256" key="1">
    <source>
        <dbReference type="ARBA" id="ARBA00009437"/>
    </source>
</evidence>
<proteinExistence type="inferred from homology"/>
<evidence type="ECO:0000256" key="2">
    <source>
        <dbReference type="ARBA" id="ARBA00023015"/>
    </source>
</evidence>
<dbReference type="PANTHER" id="PTHR30126">
    <property type="entry name" value="HTH-TYPE TRANSCRIPTIONAL REGULATOR"/>
    <property type="match status" value="1"/>
</dbReference>
<keyword evidence="7" id="KW-1185">Reference proteome</keyword>
<evidence type="ECO:0000256" key="4">
    <source>
        <dbReference type="ARBA" id="ARBA00023163"/>
    </source>
</evidence>
<dbReference type="NCBIfam" id="NF040786">
    <property type="entry name" value="LysR_Sec_metab"/>
    <property type="match status" value="1"/>
</dbReference>
<dbReference type="AlphaFoldDB" id="A0A1L8CSV3"/>
<sequence length="300" mass="33744">MNLNYLKVFHTVAKHQGFTKAAEELLISQPTISVQIKNLEQELGLELFQKLGRKVYLTEAGQTLYRYTTKIFNQLEEAENTLRDLKGLGKGRLLVGASTTPGIYVLPEILGQYRKLYPGIEVVLDISNSHEIEQKLLHHELEIAFCGGEGIVHPQIEAKTITHDELVIVVAEDHLLARKSAVTLDQILTEPFILREPGSSTRIALEQRLQQLGKKIKVAMQFSSLEAIKQAVAANLGIALLSRFVIDQEVCAGRLHILKIPELTIRREIKLLRHKDNKPSAPVQAFLRLLQERLTPKCST</sequence>
<comment type="caution">
    <text evidence="6">The sequence shown here is derived from an EMBL/GenBank/DDBJ whole genome shotgun (WGS) entry which is preliminary data.</text>
</comment>
<dbReference type="Proteomes" id="UP000187485">
    <property type="component" value="Unassembled WGS sequence"/>
</dbReference>
<organism evidence="6 7">
    <name type="scientific">Carboxydothermus pertinax</name>
    <dbReference type="NCBI Taxonomy" id="870242"/>
    <lineage>
        <taxon>Bacteria</taxon>
        <taxon>Bacillati</taxon>
        <taxon>Bacillota</taxon>
        <taxon>Clostridia</taxon>
        <taxon>Thermoanaerobacterales</taxon>
        <taxon>Thermoanaerobacteraceae</taxon>
        <taxon>Carboxydothermus</taxon>
    </lineage>
</organism>
<dbReference type="Gene3D" id="3.40.190.290">
    <property type="match status" value="1"/>
</dbReference>
<evidence type="ECO:0000313" key="7">
    <source>
        <dbReference type="Proteomes" id="UP000187485"/>
    </source>
</evidence>
<dbReference type="InterPro" id="IPR000847">
    <property type="entry name" value="LysR_HTH_N"/>
</dbReference>
<comment type="similarity">
    <text evidence="1">Belongs to the LysR transcriptional regulatory family.</text>
</comment>
<dbReference type="CDD" id="cd08420">
    <property type="entry name" value="PBP2_CysL_like"/>
    <property type="match status" value="1"/>
</dbReference>
<dbReference type="Pfam" id="PF00126">
    <property type="entry name" value="HTH_1"/>
    <property type="match status" value="1"/>
</dbReference>
<dbReference type="PRINTS" id="PR00039">
    <property type="entry name" value="HTHLYSR"/>
</dbReference>
<keyword evidence="4" id="KW-0804">Transcription</keyword>
<dbReference type="Gene3D" id="1.10.10.10">
    <property type="entry name" value="Winged helix-like DNA-binding domain superfamily/Winged helix DNA-binding domain"/>
    <property type="match status" value="1"/>
</dbReference>
<dbReference type="GO" id="GO:0003700">
    <property type="term" value="F:DNA-binding transcription factor activity"/>
    <property type="evidence" value="ECO:0007669"/>
    <property type="project" value="InterPro"/>
</dbReference>
<evidence type="ECO:0000259" key="5">
    <source>
        <dbReference type="PROSITE" id="PS50931"/>
    </source>
</evidence>
<dbReference type="InterPro" id="IPR005119">
    <property type="entry name" value="LysR_subst-bd"/>
</dbReference>
<dbReference type="InterPro" id="IPR036388">
    <property type="entry name" value="WH-like_DNA-bd_sf"/>
</dbReference>
<keyword evidence="3" id="KW-0238">DNA-binding</keyword>
<keyword evidence="2" id="KW-0805">Transcription regulation</keyword>
<name>A0A1L8CSV3_9THEO</name>
<dbReference type="STRING" id="870242.cpu_05030"/>
<dbReference type="PANTHER" id="PTHR30126:SF40">
    <property type="entry name" value="HTH-TYPE TRANSCRIPTIONAL REGULATOR GLTR"/>
    <property type="match status" value="1"/>
</dbReference>
<dbReference type="FunFam" id="1.10.10.10:FF:000001">
    <property type="entry name" value="LysR family transcriptional regulator"/>
    <property type="match status" value="1"/>
</dbReference>
<dbReference type="SUPFAM" id="SSF53850">
    <property type="entry name" value="Periplasmic binding protein-like II"/>
    <property type="match status" value="1"/>
</dbReference>
<dbReference type="InterPro" id="IPR047788">
    <property type="entry name" value="LysR-like_Sec_metab"/>
</dbReference>
<dbReference type="SUPFAM" id="SSF46785">
    <property type="entry name" value="Winged helix' DNA-binding domain"/>
    <property type="match status" value="1"/>
</dbReference>
<protein>
    <submittedName>
        <fullName evidence="6">LysR family transcriptional regulator</fullName>
    </submittedName>
</protein>
<gene>
    <name evidence="6" type="ORF">cpu_05030</name>
</gene>
<feature type="domain" description="HTH lysR-type" evidence="5">
    <location>
        <begin position="1"/>
        <end position="58"/>
    </location>
</feature>
<dbReference type="PROSITE" id="PS50931">
    <property type="entry name" value="HTH_LYSR"/>
    <property type="match status" value="1"/>
</dbReference>
<dbReference type="EMBL" id="BDJK01000006">
    <property type="protein sequence ID" value="GAV21993.1"/>
    <property type="molecule type" value="Genomic_DNA"/>
</dbReference>
<evidence type="ECO:0000313" key="6">
    <source>
        <dbReference type="EMBL" id="GAV21993.1"/>
    </source>
</evidence>
<reference evidence="7" key="1">
    <citation type="submission" date="2016-12" db="EMBL/GenBank/DDBJ databases">
        <title>Draft Genome Sequences od Carboxydothermus pertinax and islandicus, Hydrogenogenic Carboxydotrophic Bacteria.</title>
        <authorList>
            <person name="Fukuyama Y."/>
            <person name="Ohmae K."/>
            <person name="Yoneda Y."/>
            <person name="Yoshida T."/>
            <person name="Sako Y."/>
        </authorList>
    </citation>
    <scope>NUCLEOTIDE SEQUENCE [LARGE SCALE GENOMIC DNA]</scope>
    <source>
        <strain evidence="7">Ug1</strain>
    </source>
</reference>
<dbReference type="Pfam" id="PF03466">
    <property type="entry name" value="LysR_substrate"/>
    <property type="match status" value="1"/>
</dbReference>
<accession>A0A1L8CSV3</accession>
<dbReference type="InterPro" id="IPR036390">
    <property type="entry name" value="WH_DNA-bd_sf"/>
</dbReference>
<dbReference type="GO" id="GO:0000976">
    <property type="term" value="F:transcription cis-regulatory region binding"/>
    <property type="evidence" value="ECO:0007669"/>
    <property type="project" value="TreeGrafter"/>
</dbReference>
<evidence type="ECO:0000256" key="3">
    <source>
        <dbReference type="ARBA" id="ARBA00023125"/>
    </source>
</evidence>
<dbReference type="RefSeq" id="WP_075858421.1">
    <property type="nucleotide sequence ID" value="NZ_BDJK01000006.1"/>
</dbReference>
<dbReference type="OrthoDB" id="9785745at2"/>